<feature type="binding site" evidence="1">
    <location>
        <position position="79"/>
    </location>
    <ligand>
        <name>ATP</name>
        <dbReference type="ChEBI" id="CHEBI:30616"/>
    </ligand>
</feature>
<dbReference type="PROSITE" id="PS51459">
    <property type="entry name" value="FIDO"/>
    <property type="match status" value="1"/>
</dbReference>
<organism evidence="5">
    <name type="scientific">Treponema denticola H1-T</name>
    <dbReference type="NCBI Taxonomy" id="999431"/>
    <lineage>
        <taxon>Bacteria</taxon>
        <taxon>Pseudomonadati</taxon>
        <taxon>Spirochaetota</taxon>
        <taxon>Spirochaetia</taxon>
        <taxon>Spirochaetales</taxon>
        <taxon>Treponemataceae</taxon>
        <taxon>Treponema</taxon>
    </lineage>
</organism>
<dbReference type="InterPro" id="IPR036597">
    <property type="entry name" value="Fido-like_dom_sf"/>
</dbReference>
<evidence type="ECO:0000313" key="5">
    <source>
        <dbReference type="EMBL" id="EMB32537.1"/>
    </source>
</evidence>
<dbReference type="SUPFAM" id="SSF140931">
    <property type="entry name" value="Fic-like"/>
    <property type="match status" value="1"/>
</dbReference>
<feature type="active site" evidence="2">
    <location>
        <position position="211"/>
    </location>
</feature>
<dbReference type="HOGENOM" id="CLU_047250_1_1_12"/>
<dbReference type="Gene3D" id="1.10.3290.10">
    <property type="entry name" value="Fido-like domain"/>
    <property type="match status" value="1"/>
</dbReference>
<dbReference type="PATRIC" id="fig|999431.4.peg.588"/>
<feature type="binding site" evidence="1">
    <location>
        <begin position="216"/>
        <end position="222"/>
    </location>
    <ligand>
        <name>ATP</name>
        <dbReference type="ChEBI" id="CHEBI:30616"/>
    </ligand>
</feature>
<reference evidence="5" key="1">
    <citation type="submission" date="2012-01" db="EMBL/GenBank/DDBJ databases">
        <title>The Genome Sequence of Treponema denticola H1-T.</title>
        <authorList>
            <consortium name="The Broad Institute Genome Sequencing Platform"/>
            <person name="Earl A."/>
            <person name="Ward D."/>
            <person name="Feldgarden M."/>
            <person name="Gevers D."/>
            <person name="Blanton J.M."/>
            <person name="Fenno C.J."/>
            <person name="Baranova O.V."/>
            <person name="Mathney J."/>
            <person name="Dewhirst F.E."/>
            <person name="Izard J."/>
            <person name="Young S.K."/>
            <person name="Zeng Q."/>
            <person name="Gargeya S."/>
            <person name="Fitzgerald M."/>
            <person name="Haas B."/>
            <person name="Abouelleil A."/>
            <person name="Alvarado L."/>
            <person name="Arachchi H.M."/>
            <person name="Berlin A."/>
            <person name="Chapman S.B."/>
            <person name="Gearin G."/>
            <person name="Goldberg J."/>
            <person name="Griggs A."/>
            <person name="Gujja S."/>
            <person name="Hansen M."/>
            <person name="Heiman D."/>
            <person name="Howarth C."/>
            <person name="Larimer J."/>
            <person name="Lui A."/>
            <person name="MacDonald P.J.P."/>
            <person name="McCowen C."/>
            <person name="Montmayeur A."/>
            <person name="Murphy C."/>
            <person name="Neiman D."/>
            <person name="Pearson M."/>
            <person name="Priest M."/>
            <person name="Roberts A."/>
            <person name="Saif S."/>
            <person name="Shea T."/>
            <person name="Sisk P."/>
            <person name="Stolte C."/>
            <person name="Sykes S."/>
            <person name="Wortman J."/>
            <person name="Nusbaum C."/>
            <person name="Birren B."/>
        </authorList>
    </citation>
    <scope>NUCLEOTIDE SEQUENCE [LARGE SCALE GENOMIC DNA]</scope>
    <source>
        <strain evidence="5">H1-T</strain>
    </source>
</reference>
<dbReference type="InterPro" id="IPR003812">
    <property type="entry name" value="Fido"/>
</dbReference>
<sequence>MDIKDFKSGSLKQGYKYQYFMPEKINHDFSWEDPSINTLLEKASFHLGALNSFSSLVPDADMFIIMHIFKEAVISNRIEGTRTNIEEALNEQENLDPEKRDDWQEVHNYVKAMNNAIQELEKLPLSNRLIKNTHKILLSAGRGEHKSPGEFRISQNWIGGTSLSDAVFIPPAHEELPELLSDFELFLNNANINIPHLIRIAIAHYQFETIHPFLDGNGRIGRLLISLYLVHSKVLQKPLLYLSDFFEKNKTLYYDNLTFVRTKNDMSQWIKYFLEGVSQTAENSAQTLKKIIELKTDLEKNKLLSLGKRTKTANEFLYFLFHSPVITSTALQKEMKITAKTANSLIDAFIGLNILKERTGYSRNRIFVFDKYVELFM</sequence>
<keyword evidence="1" id="KW-0547">Nucleotide-binding</keyword>
<dbReference type="RefSeq" id="WP_002687459.1">
    <property type="nucleotide sequence ID" value="NZ_CM001794.1"/>
</dbReference>
<feature type="binding site" evidence="3">
    <location>
        <begin position="215"/>
        <end position="222"/>
    </location>
    <ligand>
        <name>ATP</name>
        <dbReference type="ChEBI" id="CHEBI:30616"/>
    </ligand>
</feature>
<dbReference type="GO" id="GO:0005524">
    <property type="term" value="F:ATP binding"/>
    <property type="evidence" value="ECO:0007669"/>
    <property type="project" value="UniProtKB-KW"/>
</dbReference>
<dbReference type="InterPro" id="IPR040198">
    <property type="entry name" value="Fido_containing"/>
</dbReference>
<dbReference type="PIRSF" id="PIRSF038925">
    <property type="entry name" value="AMP-prot_trans"/>
    <property type="match status" value="1"/>
</dbReference>
<dbReference type="InterPro" id="IPR026287">
    <property type="entry name" value="SoFic-like"/>
</dbReference>
<dbReference type="InterPro" id="IPR025758">
    <property type="entry name" value="Fic/DOC_N"/>
</dbReference>
<proteinExistence type="predicted"/>
<dbReference type="PANTHER" id="PTHR13504:SF38">
    <property type="entry name" value="FIDO DOMAIN-CONTAINING PROTEIN"/>
    <property type="match status" value="1"/>
</dbReference>
<dbReference type="EMBL" id="AGDW01000011">
    <property type="protein sequence ID" value="EMB32537.1"/>
    <property type="molecule type" value="Genomic_DNA"/>
</dbReference>
<feature type="binding site" evidence="1">
    <location>
        <position position="253"/>
    </location>
    <ligand>
        <name>ATP</name>
        <dbReference type="ChEBI" id="CHEBI:30616"/>
    </ligand>
</feature>
<dbReference type="AlphaFoldDB" id="M2C5J2"/>
<dbReference type="PANTHER" id="PTHR13504">
    <property type="entry name" value="FIDO DOMAIN-CONTAINING PROTEIN DDB_G0283145"/>
    <property type="match status" value="1"/>
</dbReference>
<comment type="caution">
    <text evidence="5">The sequence shown here is derived from an EMBL/GenBank/DDBJ whole genome shotgun (WGS) entry which is preliminary data.</text>
</comment>
<dbReference type="Pfam" id="PF02661">
    <property type="entry name" value="Fic"/>
    <property type="match status" value="1"/>
</dbReference>
<feature type="domain" description="Fido" evidence="4">
    <location>
        <begin position="125"/>
        <end position="275"/>
    </location>
</feature>
<gene>
    <name evidence="5" type="ORF">HMPREF9725_00566</name>
</gene>
<evidence type="ECO:0000256" key="2">
    <source>
        <dbReference type="PIRSR" id="PIRSR640198-1"/>
    </source>
</evidence>
<evidence type="ECO:0000259" key="4">
    <source>
        <dbReference type="PROSITE" id="PS51459"/>
    </source>
</evidence>
<evidence type="ECO:0000256" key="1">
    <source>
        <dbReference type="PIRSR" id="PIRSR038925-1"/>
    </source>
</evidence>
<evidence type="ECO:0000256" key="3">
    <source>
        <dbReference type="PIRSR" id="PIRSR640198-2"/>
    </source>
</evidence>
<name>M2C5J2_TREDN</name>
<accession>M2C5J2</accession>
<protein>
    <recommendedName>
        <fullName evidence="4">Fido domain-containing protein</fullName>
    </recommendedName>
</protein>
<feature type="binding site" evidence="1">
    <location>
        <position position="211"/>
    </location>
    <ligand>
        <name>ATP</name>
        <dbReference type="ChEBI" id="CHEBI:30616"/>
    </ligand>
</feature>
<dbReference type="Proteomes" id="UP000011708">
    <property type="component" value="Chromosome"/>
</dbReference>
<dbReference type="Pfam" id="PF13784">
    <property type="entry name" value="Fic_N"/>
    <property type="match status" value="1"/>
</dbReference>
<keyword evidence="1" id="KW-0067">ATP-binding</keyword>